<keyword evidence="2" id="KW-1185">Reference proteome</keyword>
<reference evidence="1 2" key="1">
    <citation type="submission" date="2016-10" db="EMBL/GenBank/DDBJ databases">
        <authorList>
            <person name="de Groot N.N."/>
        </authorList>
    </citation>
    <scope>NUCLEOTIDE SEQUENCE [LARGE SCALE GENOMIC DNA]</scope>
    <source>
        <strain evidence="1 2">CGMCC 1.6134</strain>
    </source>
</reference>
<name>A0A1I4NKM2_9BACI</name>
<accession>A0A1I4NKM2</accession>
<organism evidence="1 2">
    <name type="scientific">Salibacterium qingdaonense</name>
    <dbReference type="NCBI Taxonomy" id="266892"/>
    <lineage>
        <taxon>Bacteria</taxon>
        <taxon>Bacillati</taxon>
        <taxon>Bacillota</taxon>
        <taxon>Bacilli</taxon>
        <taxon>Bacillales</taxon>
        <taxon>Bacillaceae</taxon>
    </lineage>
</organism>
<sequence length="106" mass="11404">MEIRNLDLERNSADDSTFYQGIAVYANNVTMSNLTISNNVSAGSEYGAGIWIGTGDYDPHSDNIAAPSVNVDTIDIDNDTLSNISDFANDAVQYNGDAIENYNSGE</sequence>
<dbReference type="InterPro" id="IPR011050">
    <property type="entry name" value="Pectin_lyase_fold/virulence"/>
</dbReference>
<dbReference type="EMBL" id="FOTY01000018">
    <property type="protein sequence ID" value="SFM15723.1"/>
    <property type="molecule type" value="Genomic_DNA"/>
</dbReference>
<evidence type="ECO:0000313" key="1">
    <source>
        <dbReference type="EMBL" id="SFM15723.1"/>
    </source>
</evidence>
<dbReference type="Proteomes" id="UP000199668">
    <property type="component" value="Unassembled WGS sequence"/>
</dbReference>
<dbReference type="AlphaFoldDB" id="A0A1I4NKM2"/>
<protein>
    <submittedName>
        <fullName evidence="1">Uncharacterized protein</fullName>
    </submittedName>
</protein>
<evidence type="ECO:0000313" key="2">
    <source>
        <dbReference type="Proteomes" id="UP000199668"/>
    </source>
</evidence>
<dbReference type="SUPFAM" id="SSF51126">
    <property type="entry name" value="Pectin lyase-like"/>
    <property type="match status" value="1"/>
</dbReference>
<gene>
    <name evidence="1" type="ORF">SAMN04488054_11854</name>
</gene>
<proteinExistence type="predicted"/>